<keyword evidence="4" id="KW-0812">Transmembrane</keyword>
<keyword evidence="3" id="KW-0808">Transferase</keyword>
<keyword evidence="4" id="KW-1133">Transmembrane helix</keyword>
<keyword evidence="4" id="KW-0472">Membrane</keyword>
<dbReference type="InterPro" id="IPR050271">
    <property type="entry name" value="UDP-glycosyltransferase"/>
</dbReference>
<dbReference type="GO" id="GO:0008194">
    <property type="term" value="F:UDP-glycosyltransferase activity"/>
    <property type="evidence" value="ECO:0007669"/>
    <property type="project" value="InterPro"/>
</dbReference>
<feature type="signal peptide" evidence="5">
    <location>
        <begin position="1"/>
        <end position="19"/>
    </location>
</feature>
<dbReference type="VEuPathDB" id="VectorBase:CSON000701"/>
<feature type="chain" id="PRO_5016417179" evidence="5">
    <location>
        <begin position="20"/>
        <end position="498"/>
    </location>
</feature>
<keyword evidence="5" id="KW-0732">Signal</keyword>
<dbReference type="SUPFAM" id="SSF53756">
    <property type="entry name" value="UDP-Glycosyltransferase/glycogen phosphorylase"/>
    <property type="match status" value="1"/>
</dbReference>
<proteinExistence type="inferred from homology"/>
<evidence type="ECO:0000256" key="5">
    <source>
        <dbReference type="SAM" id="SignalP"/>
    </source>
</evidence>
<accession>A0A336MF80</accession>
<evidence type="ECO:0000256" key="2">
    <source>
        <dbReference type="ARBA" id="ARBA00022676"/>
    </source>
</evidence>
<evidence type="ECO:0000313" key="6">
    <source>
        <dbReference type="EMBL" id="SSX28965.1"/>
    </source>
</evidence>
<evidence type="ECO:0000256" key="1">
    <source>
        <dbReference type="ARBA" id="ARBA00009995"/>
    </source>
</evidence>
<keyword evidence="2" id="KW-0328">Glycosyltransferase</keyword>
<dbReference type="AlphaFoldDB" id="A0A336MF80"/>
<feature type="transmembrane region" description="Helical" evidence="4">
    <location>
        <begin position="458"/>
        <end position="477"/>
    </location>
</feature>
<dbReference type="FunFam" id="3.40.50.2000:FF:000050">
    <property type="entry name" value="UDP-glucuronosyltransferase"/>
    <property type="match status" value="1"/>
</dbReference>
<dbReference type="OMA" id="EDARYFK"/>
<gene>
    <name evidence="6" type="primary">CSON000701</name>
</gene>
<dbReference type="InterPro" id="IPR002213">
    <property type="entry name" value="UDP_glucos_trans"/>
</dbReference>
<dbReference type="CDD" id="cd03784">
    <property type="entry name" value="GT1_Gtf-like"/>
    <property type="match status" value="1"/>
</dbReference>
<dbReference type="PANTHER" id="PTHR48043:SF159">
    <property type="entry name" value="EG:EG0003.4 PROTEIN-RELATED"/>
    <property type="match status" value="1"/>
</dbReference>
<organism evidence="6">
    <name type="scientific">Culicoides sonorensis</name>
    <name type="common">Biting midge</name>
    <dbReference type="NCBI Taxonomy" id="179676"/>
    <lineage>
        <taxon>Eukaryota</taxon>
        <taxon>Metazoa</taxon>
        <taxon>Ecdysozoa</taxon>
        <taxon>Arthropoda</taxon>
        <taxon>Hexapoda</taxon>
        <taxon>Insecta</taxon>
        <taxon>Pterygota</taxon>
        <taxon>Neoptera</taxon>
        <taxon>Endopterygota</taxon>
        <taxon>Diptera</taxon>
        <taxon>Nematocera</taxon>
        <taxon>Chironomoidea</taxon>
        <taxon>Ceratopogonidae</taxon>
        <taxon>Ceratopogoninae</taxon>
        <taxon>Culicoides</taxon>
        <taxon>Monoculicoides</taxon>
    </lineage>
</organism>
<protein>
    <submittedName>
        <fullName evidence="6">CSON000701 protein</fullName>
    </submittedName>
</protein>
<sequence length="498" mass="55886">MSRFIVIFLIKLIVRLSLADPYKILCFYPTLSRSQLVFAQPLFTALAEKGHQVTVVSPFPLGKSLENYNDVVIPVDFEKHSEMAASIAKGESSGNPLIILRGTVKSILDGTHETLNHPDFQKIMQDEKFDVVINGFILNDFQLGLATHFGCPSIMILSAPVLGILNDVVGQPLHPESVSTGEKLIGIYVTYLNRIYYESNFPSEKYPSYDEVRKNFSLLLVNGHFSQGVVRPNLPNVIEVSGLQIPSKTSPLPDDIKNFVEGAVDGLIFVLFGTNIKSKDLPKEKRDILLKSFSGLKQRILWKFEHDSIENLPSNVMIKKWLPQNDILAHNNTKLFISHMGFGSYVEAVYHAVPIIAIPFAGDQMTNAAKALNEGWIEILLPSELTESNLNSTLDKMLGTEKYANTVKILSDLFKDKPMSPIDTAIYWIEYVIRHKGATHMKYPGVGLNFIQSNSLDVFGFLFVVAYICVKLMSYVIKRFKTFCFGSKINNVKNKKNN</sequence>
<evidence type="ECO:0000256" key="3">
    <source>
        <dbReference type="ARBA" id="ARBA00022679"/>
    </source>
</evidence>
<reference evidence="6" key="1">
    <citation type="submission" date="2018-07" db="EMBL/GenBank/DDBJ databases">
        <authorList>
            <person name="Quirk P.G."/>
            <person name="Krulwich T.A."/>
        </authorList>
    </citation>
    <scope>NUCLEOTIDE SEQUENCE</scope>
</reference>
<dbReference type="Pfam" id="PF00201">
    <property type="entry name" value="UDPGT"/>
    <property type="match status" value="1"/>
</dbReference>
<name>A0A336MF80_CULSO</name>
<comment type="similarity">
    <text evidence="1">Belongs to the UDP-glycosyltransferase family.</text>
</comment>
<dbReference type="Gene3D" id="3.40.50.2000">
    <property type="entry name" value="Glycogen Phosphorylase B"/>
    <property type="match status" value="2"/>
</dbReference>
<dbReference type="PANTHER" id="PTHR48043">
    <property type="entry name" value="EG:EG0003.4 PROTEIN-RELATED"/>
    <property type="match status" value="1"/>
</dbReference>
<evidence type="ECO:0000256" key="4">
    <source>
        <dbReference type="SAM" id="Phobius"/>
    </source>
</evidence>
<dbReference type="EMBL" id="UFQT01001112">
    <property type="protein sequence ID" value="SSX28965.1"/>
    <property type="molecule type" value="Genomic_DNA"/>
</dbReference>